<sequence>MDKYEETFQTWNKIASIYQDKFMHLDLYNDTYEIFSNLIIKGHPRILEIGCGPGNITKYLLNKRSDFRITAIDIAPNMIELAKKNNPTADFKILDCRAIDQLEIKCDAIIAGFCIPYLSRADCSKLINDSSKLMGDSGVIYLSFVEGNYRNSNFQSGSSGDRLFFYYHDLSRIKNDLESNDFKMEETISINYEKPDKSEEIHTVLIAKKRIQNKV</sequence>
<proteinExistence type="predicted"/>
<keyword evidence="2" id="KW-0808">Transferase</keyword>
<evidence type="ECO:0000256" key="1">
    <source>
        <dbReference type="ARBA" id="ARBA00022603"/>
    </source>
</evidence>
<dbReference type="SUPFAM" id="SSF53335">
    <property type="entry name" value="S-adenosyl-L-methionine-dependent methyltransferases"/>
    <property type="match status" value="1"/>
</dbReference>
<dbReference type="InterPro" id="IPR041698">
    <property type="entry name" value="Methyltransf_25"/>
</dbReference>
<reference evidence="5" key="1">
    <citation type="journal article" date="2019" name="Int. J. Syst. Evol. Microbiol.">
        <title>The Global Catalogue of Microorganisms (GCM) 10K type strain sequencing project: providing services to taxonomists for standard genome sequencing and annotation.</title>
        <authorList>
            <consortium name="The Broad Institute Genomics Platform"/>
            <consortium name="The Broad Institute Genome Sequencing Center for Infectious Disease"/>
            <person name="Wu L."/>
            <person name="Ma J."/>
        </authorList>
    </citation>
    <scope>NUCLEOTIDE SEQUENCE [LARGE SCALE GENOMIC DNA]</scope>
    <source>
        <strain evidence="5">KCTC 52924</strain>
    </source>
</reference>
<keyword evidence="5" id="KW-1185">Reference proteome</keyword>
<dbReference type="RefSeq" id="WP_251805575.1">
    <property type="nucleotide sequence ID" value="NZ_CP166679.1"/>
</dbReference>
<protein>
    <submittedName>
        <fullName evidence="4">Class I SAM-dependent methyltransferase</fullName>
    </submittedName>
</protein>
<gene>
    <name evidence="4" type="ORF">ACFS1K_11625</name>
</gene>
<dbReference type="InterPro" id="IPR029063">
    <property type="entry name" value="SAM-dependent_MTases_sf"/>
</dbReference>
<accession>A0ABW5VGX9</accession>
<dbReference type="Proteomes" id="UP001597532">
    <property type="component" value="Unassembled WGS sequence"/>
</dbReference>
<evidence type="ECO:0000256" key="2">
    <source>
        <dbReference type="ARBA" id="ARBA00022679"/>
    </source>
</evidence>
<comment type="caution">
    <text evidence="4">The sequence shown here is derived from an EMBL/GenBank/DDBJ whole genome shotgun (WGS) entry which is preliminary data.</text>
</comment>
<dbReference type="GO" id="GO:0008168">
    <property type="term" value="F:methyltransferase activity"/>
    <property type="evidence" value="ECO:0007669"/>
    <property type="project" value="UniProtKB-KW"/>
</dbReference>
<dbReference type="GO" id="GO:0032259">
    <property type="term" value="P:methylation"/>
    <property type="evidence" value="ECO:0007669"/>
    <property type="project" value="UniProtKB-KW"/>
</dbReference>
<dbReference type="EMBL" id="JBHUOK010000030">
    <property type="protein sequence ID" value="MFD2790414.1"/>
    <property type="molecule type" value="Genomic_DNA"/>
</dbReference>
<feature type="domain" description="Methyltransferase" evidence="3">
    <location>
        <begin position="46"/>
        <end position="134"/>
    </location>
</feature>
<dbReference type="Gene3D" id="3.40.50.150">
    <property type="entry name" value="Vaccinia Virus protein VP39"/>
    <property type="match status" value="1"/>
</dbReference>
<evidence type="ECO:0000313" key="4">
    <source>
        <dbReference type="EMBL" id="MFD2790414.1"/>
    </source>
</evidence>
<dbReference type="PANTHER" id="PTHR43861:SF1">
    <property type="entry name" value="TRANS-ACONITATE 2-METHYLTRANSFERASE"/>
    <property type="match status" value="1"/>
</dbReference>
<evidence type="ECO:0000259" key="3">
    <source>
        <dbReference type="Pfam" id="PF13649"/>
    </source>
</evidence>
<dbReference type="Pfam" id="PF13649">
    <property type="entry name" value="Methyltransf_25"/>
    <property type="match status" value="1"/>
</dbReference>
<name>A0ABW5VGX9_9FLAO</name>
<evidence type="ECO:0000313" key="5">
    <source>
        <dbReference type="Proteomes" id="UP001597532"/>
    </source>
</evidence>
<dbReference type="CDD" id="cd02440">
    <property type="entry name" value="AdoMet_MTases"/>
    <property type="match status" value="1"/>
</dbReference>
<keyword evidence="1 4" id="KW-0489">Methyltransferase</keyword>
<dbReference type="PANTHER" id="PTHR43861">
    <property type="entry name" value="TRANS-ACONITATE 2-METHYLTRANSFERASE-RELATED"/>
    <property type="match status" value="1"/>
</dbReference>
<organism evidence="4 5">
    <name type="scientific">Arenibacter antarcticus</name>
    <dbReference type="NCBI Taxonomy" id="2040469"/>
    <lineage>
        <taxon>Bacteria</taxon>
        <taxon>Pseudomonadati</taxon>
        <taxon>Bacteroidota</taxon>
        <taxon>Flavobacteriia</taxon>
        <taxon>Flavobacteriales</taxon>
        <taxon>Flavobacteriaceae</taxon>
        <taxon>Arenibacter</taxon>
    </lineage>
</organism>